<feature type="transmembrane region" description="Helical" evidence="6">
    <location>
        <begin position="292"/>
        <end position="315"/>
    </location>
</feature>
<feature type="transmembrane region" description="Helical" evidence="6">
    <location>
        <begin position="159"/>
        <end position="178"/>
    </location>
</feature>
<feature type="transmembrane region" description="Helical" evidence="6">
    <location>
        <begin position="39"/>
        <end position="61"/>
    </location>
</feature>
<dbReference type="PROSITE" id="PS50850">
    <property type="entry name" value="MFS"/>
    <property type="match status" value="1"/>
</dbReference>
<feature type="transmembrane region" description="Helical" evidence="6">
    <location>
        <begin position="327"/>
        <end position="348"/>
    </location>
</feature>
<dbReference type="SUPFAM" id="SSF103473">
    <property type="entry name" value="MFS general substrate transporter"/>
    <property type="match status" value="1"/>
</dbReference>
<evidence type="ECO:0000313" key="8">
    <source>
        <dbReference type="EMBL" id="EEO29407.1"/>
    </source>
</evidence>
<dbReference type="GeneID" id="77135653"/>
<dbReference type="GO" id="GO:0022857">
    <property type="term" value="F:transmembrane transporter activity"/>
    <property type="evidence" value="ECO:0007669"/>
    <property type="project" value="InterPro"/>
</dbReference>
<evidence type="ECO:0000259" key="7">
    <source>
        <dbReference type="PROSITE" id="PS50850"/>
    </source>
</evidence>
<sequence>MKKGLFALAAGTLGFGMTEYVMMGILPNIANDLGISIPSAGHFISAYALGVGIGAPVMVILARKRPLKQILLGLIALYTLGNLALAFAPNETAVLVLRFISGLPHGAYFGVGAIVAERLVPPERKSSAVALMIAGMTIATLIGVPFGTFVTEWLSWRTAFFLIGLWGFKVFALIWVWIPKMDPLPDTGFAGEFAFLKKPAPLLIIAASILGNGGIFCWYSYITPLLTHVSGFPFQTVIFLMMIAGFGMFSGNLIGGRLSDRFTPGKVSTATQGIAAIALILVFFLARHPFTMLFLMVILTACLFAMSTPEQVLLIEHSKGGELLGAASAQVAFNLGNALGAFMGGLPIKAGLPYNYTALTGTFFAFAGFILLFIFVKKYGARGTAKQATS</sequence>
<dbReference type="OrthoDB" id="9788453at2"/>
<dbReference type="AlphaFoldDB" id="C3X881"/>
<dbReference type="CDD" id="cd17324">
    <property type="entry name" value="MFS_NepI_like"/>
    <property type="match status" value="1"/>
</dbReference>
<dbReference type="STRING" id="847.BRW83_1816"/>
<dbReference type="eggNOG" id="COG2814">
    <property type="taxonomic scope" value="Bacteria"/>
</dbReference>
<dbReference type="InterPro" id="IPR036259">
    <property type="entry name" value="MFS_trans_sf"/>
</dbReference>
<dbReference type="PANTHER" id="PTHR43124">
    <property type="entry name" value="PURINE EFFLUX PUMP PBUE"/>
    <property type="match status" value="1"/>
</dbReference>
<protein>
    <submittedName>
        <fullName evidence="8">Protein AraJ</fullName>
    </submittedName>
</protein>
<keyword evidence="2" id="KW-1003">Cell membrane</keyword>
<reference evidence="8 9" key="1">
    <citation type="submission" date="2009-02" db="EMBL/GenBank/DDBJ databases">
        <title>The Genome Sequence of Oxalobacter formigenes OXCC13.</title>
        <authorList>
            <consortium name="The Broad Institute Genome Sequencing Platform"/>
            <person name="Ward D."/>
            <person name="Young S.K."/>
            <person name="Kodira C.D."/>
            <person name="Zeng Q."/>
            <person name="Koehrsen M."/>
            <person name="Alvarado L."/>
            <person name="Berlin A."/>
            <person name="Borenstein D."/>
            <person name="Chen Z."/>
            <person name="Engels R."/>
            <person name="Freedman E."/>
            <person name="Gellesch M."/>
            <person name="Goldberg J."/>
            <person name="Griggs A."/>
            <person name="Gujja S."/>
            <person name="Heiman D."/>
            <person name="Hepburn T."/>
            <person name="Howarth C."/>
            <person name="Jen D."/>
            <person name="Larson L."/>
            <person name="Lewis B."/>
            <person name="Mehta T."/>
            <person name="Park D."/>
            <person name="Pearson M."/>
            <person name="Roberts A."/>
            <person name="Saif S."/>
            <person name="Shea T."/>
            <person name="Shenoy N."/>
            <person name="Sisk P."/>
            <person name="Stolte C."/>
            <person name="Sykes S."/>
            <person name="Walk T."/>
            <person name="White J."/>
            <person name="Yandava C."/>
            <person name="Allison M.J."/>
            <person name="Lander E."/>
            <person name="Nusbaum C."/>
            <person name="Galagan J."/>
            <person name="Birren B."/>
        </authorList>
    </citation>
    <scope>NUCLEOTIDE SEQUENCE [LARGE SCALE GENOMIC DNA]</scope>
    <source>
        <strain evidence="8 9">OXCC13</strain>
    </source>
</reference>
<accession>C3X881</accession>
<dbReference type="RefSeq" id="WP_005879843.1">
    <property type="nucleotide sequence ID" value="NZ_CP019430.1"/>
</dbReference>
<comment type="subcellular location">
    <subcellularLocation>
        <location evidence="1">Cell membrane</location>
        <topology evidence="1">Multi-pass membrane protein</topology>
    </subcellularLocation>
</comment>
<evidence type="ECO:0000256" key="5">
    <source>
        <dbReference type="ARBA" id="ARBA00023136"/>
    </source>
</evidence>
<evidence type="ECO:0000256" key="4">
    <source>
        <dbReference type="ARBA" id="ARBA00022989"/>
    </source>
</evidence>
<feature type="transmembrane region" description="Helical" evidence="6">
    <location>
        <begin position="199"/>
        <end position="222"/>
    </location>
</feature>
<dbReference type="EMBL" id="GG658170">
    <property type="protein sequence ID" value="EEO29407.1"/>
    <property type="molecule type" value="Genomic_DNA"/>
</dbReference>
<feature type="transmembrane region" description="Helical" evidence="6">
    <location>
        <begin position="95"/>
        <end position="116"/>
    </location>
</feature>
<evidence type="ECO:0000313" key="9">
    <source>
        <dbReference type="Proteomes" id="UP000005089"/>
    </source>
</evidence>
<evidence type="ECO:0000256" key="6">
    <source>
        <dbReference type="SAM" id="Phobius"/>
    </source>
</evidence>
<keyword evidence="4 6" id="KW-1133">Transmembrane helix</keyword>
<dbReference type="InterPro" id="IPR011701">
    <property type="entry name" value="MFS"/>
</dbReference>
<evidence type="ECO:0000256" key="1">
    <source>
        <dbReference type="ARBA" id="ARBA00004651"/>
    </source>
</evidence>
<keyword evidence="5 6" id="KW-0472">Membrane</keyword>
<dbReference type="GO" id="GO:0005886">
    <property type="term" value="C:plasma membrane"/>
    <property type="evidence" value="ECO:0007669"/>
    <property type="project" value="UniProtKB-SubCell"/>
</dbReference>
<dbReference type="Proteomes" id="UP000005089">
    <property type="component" value="Unassembled WGS sequence"/>
</dbReference>
<dbReference type="HOGENOM" id="CLU_001265_61_2_4"/>
<feature type="transmembrane region" description="Helical" evidence="6">
    <location>
        <begin position="70"/>
        <end position="89"/>
    </location>
</feature>
<feature type="transmembrane region" description="Helical" evidence="6">
    <location>
        <begin position="128"/>
        <end position="147"/>
    </location>
</feature>
<name>C3X881_OXAFO</name>
<dbReference type="Gene3D" id="1.20.1250.20">
    <property type="entry name" value="MFS general substrate transporter like domains"/>
    <property type="match status" value="2"/>
</dbReference>
<organism evidence="8 9">
    <name type="scientific">Oxalobacter formigenes OXCC13</name>
    <dbReference type="NCBI Taxonomy" id="556269"/>
    <lineage>
        <taxon>Bacteria</taxon>
        <taxon>Pseudomonadati</taxon>
        <taxon>Pseudomonadota</taxon>
        <taxon>Betaproteobacteria</taxon>
        <taxon>Burkholderiales</taxon>
        <taxon>Oxalobacteraceae</taxon>
        <taxon>Oxalobacter</taxon>
    </lineage>
</organism>
<gene>
    <name evidence="8" type="primary">araJ</name>
    <name evidence="8" type="ORF">OFBG_00435</name>
</gene>
<feature type="transmembrane region" description="Helical" evidence="6">
    <location>
        <begin position="267"/>
        <end position="286"/>
    </location>
</feature>
<evidence type="ECO:0000256" key="3">
    <source>
        <dbReference type="ARBA" id="ARBA00022692"/>
    </source>
</evidence>
<feature type="domain" description="Major facilitator superfamily (MFS) profile" evidence="7">
    <location>
        <begin position="4"/>
        <end position="385"/>
    </location>
</feature>
<feature type="transmembrane region" description="Helical" evidence="6">
    <location>
        <begin position="354"/>
        <end position="376"/>
    </location>
</feature>
<dbReference type="PANTHER" id="PTHR43124:SF6">
    <property type="entry name" value="TRANSPORTER ARAJ-RELATED"/>
    <property type="match status" value="1"/>
</dbReference>
<dbReference type="Pfam" id="PF07690">
    <property type="entry name" value="MFS_1"/>
    <property type="match status" value="1"/>
</dbReference>
<feature type="transmembrane region" description="Helical" evidence="6">
    <location>
        <begin position="234"/>
        <end position="255"/>
    </location>
</feature>
<keyword evidence="3 6" id="KW-0812">Transmembrane</keyword>
<proteinExistence type="predicted"/>
<evidence type="ECO:0000256" key="2">
    <source>
        <dbReference type="ARBA" id="ARBA00022475"/>
    </source>
</evidence>
<dbReference type="InterPro" id="IPR050189">
    <property type="entry name" value="MFS_Efflux_Transporters"/>
</dbReference>
<keyword evidence="9" id="KW-1185">Reference proteome</keyword>
<dbReference type="InterPro" id="IPR020846">
    <property type="entry name" value="MFS_dom"/>
</dbReference>